<dbReference type="EMBL" id="WAAU01000035">
    <property type="protein sequence ID" value="KAB1153343.1"/>
    <property type="molecule type" value="Genomic_DNA"/>
</dbReference>
<evidence type="ECO:0000313" key="1">
    <source>
        <dbReference type="EMBL" id="KAB1153343.1"/>
    </source>
</evidence>
<dbReference type="RefSeq" id="WP_150901282.1">
    <property type="nucleotide sequence ID" value="NZ_WAAU01000035.1"/>
</dbReference>
<name>A0A7J5A7B3_9FLAO</name>
<evidence type="ECO:0008006" key="3">
    <source>
        <dbReference type="Google" id="ProtNLM"/>
    </source>
</evidence>
<sequence length="72" mass="7786">MKDSILNIGKALNRESQKEIFGGNPILSPIKFKCLVSSGDKRCCTPSECGDTGGIWRPNAWGYGTSANCICF</sequence>
<dbReference type="OrthoDB" id="1189650at2"/>
<accession>A0A7J5A7B3</accession>
<keyword evidence="2" id="KW-1185">Reference proteome</keyword>
<dbReference type="AlphaFoldDB" id="A0A7J5A7B3"/>
<organism evidence="1 2">
    <name type="scientific">Tenacibaculum aiptasiae</name>
    <dbReference type="NCBI Taxonomy" id="426481"/>
    <lineage>
        <taxon>Bacteria</taxon>
        <taxon>Pseudomonadati</taxon>
        <taxon>Bacteroidota</taxon>
        <taxon>Flavobacteriia</taxon>
        <taxon>Flavobacteriales</taxon>
        <taxon>Flavobacteriaceae</taxon>
        <taxon>Tenacibaculum</taxon>
    </lineage>
</organism>
<gene>
    <name evidence="1" type="ORF">F7018_16890</name>
</gene>
<proteinExistence type="predicted"/>
<dbReference type="Proteomes" id="UP000467305">
    <property type="component" value="Unassembled WGS sequence"/>
</dbReference>
<comment type="caution">
    <text evidence="1">The sequence shown here is derived from an EMBL/GenBank/DDBJ whole genome shotgun (WGS) entry which is preliminary data.</text>
</comment>
<evidence type="ECO:0000313" key="2">
    <source>
        <dbReference type="Proteomes" id="UP000467305"/>
    </source>
</evidence>
<protein>
    <recommendedName>
        <fullName evidence="3">Bacteriocin</fullName>
    </recommendedName>
</protein>
<reference evidence="1 2" key="1">
    <citation type="submission" date="2019-09" db="EMBL/GenBank/DDBJ databases">
        <authorList>
            <person name="Cao W.R."/>
        </authorList>
    </citation>
    <scope>NUCLEOTIDE SEQUENCE [LARGE SCALE GENOMIC DNA]</scope>
    <source>
        <strain evidence="2">a4</strain>
    </source>
</reference>